<evidence type="ECO:0000313" key="4">
    <source>
        <dbReference type="EMBL" id="VYT00920.1"/>
    </source>
</evidence>
<name>A0A6N2T653_9FIRM</name>
<dbReference type="GeneID" id="23112119"/>
<dbReference type="AlphaFoldDB" id="A0A6N2T653"/>
<dbReference type="RefSeq" id="WP_002574515.1">
    <property type="nucleotide sequence ID" value="NZ_BAABZS010000001.1"/>
</dbReference>
<evidence type="ECO:0000259" key="3">
    <source>
        <dbReference type="Pfam" id="PF07007"/>
    </source>
</evidence>
<protein>
    <recommendedName>
        <fullName evidence="3">Lysozyme inhibitor LprI-like N-terminal domain-containing protein</fullName>
    </recommendedName>
</protein>
<proteinExistence type="predicted"/>
<dbReference type="InterPro" id="IPR009739">
    <property type="entry name" value="LprI-like_N"/>
</dbReference>
<dbReference type="PANTHER" id="PTHR39176:SF1">
    <property type="entry name" value="PERIPLASMIC PROTEIN"/>
    <property type="match status" value="1"/>
</dbReference>
<evidence type="ECO:0000256" key="2">
    <source>
        <dbReference type="SAM" id="Phobius"/>
    </source>
</evidence>
<dbReference type="Pfam" id="PF07007">
    <property type="entry name" value="LprI"/>
    <property type="match status" value="1"/>
</dbReference>
<dbReference type="PANTHER" id="PTHR39176">
    <property type="entry name" value="PERIPLASMIC PROTEIN-RELATED"/>
    <property type="match status" value="1"/>
</dbReference>
<accession>A0A6N2T653</accession>
<sequence>MKDKRIWIVIGCILVIGTGVTHYTKYYVNSQGAAMMAEITAGAEDTAAAPSFAPALGQQDTEAGGTDTGMAAAGRAAPATPAERRMTGDAGPGNTASGNTASGDAGLASAGPGSAALGGAGSGDAAYAKAPAAKAAAEPFSSGQAAPAMADAAGETMASDTAGGAGEGAAASEENMPISPLTGSRTREYKVSLIVDYRKRLEDLDTQILKMREEETDSNVYSIKTSAETELKLWEGELNSIYNALMEMLSQEDAAKLASEQQEWLKNRDARAAESSGRNSGSMEGISYAATLVSLTRDRAYELAGRYEEANGVFYEEEDSSQPASP</sequence>
<gene>
    <name evidence="4" type="ORF">CBLFYP116_01513</name>
</gene>
<reference evidence="4" key="1">
    <citation type="submission" date="2019-11" db="EMBL/GenBank/DDBJ databases">
        <authorList>
            <person name="Feng L."/>
        </authorList>
    </citation>
    <scope>NUCLEOTIDE SEQUENCE</scope>
    <source>
        <strain evidence="4">CbolteaeLFYP116</strain>
    </source>
</reference>
<keyword evidence="2" id="KW-0472">Membrane</keyword>
<evidence type="ECO:0000256" key="1">
    <source>
        <dbReference type="SAM" id="MobiDB-lite"/>
    </source>
</evidence>
<dbReference type="EMBL" id="CACRTF010000010">
    <property type="protein sequence ID" value="VYT00920.1"/>
    <property type="molecule type" value="Genomic_DNA"/>
</dbReference>
<feature type="region of interest" description="Disordered" evidence="1">
    <location>
        <begin position="146"/>
        <end position="183"/>
    </location>
</feature>
<feature type="domain" description="Lysozyme inhibitor LprI-like N-terminal" evidence="3">
    <location>
        <begin position="216"/>
        <end position="303"/>
    </location>
</feature>
<dbReference type="Gene3D" id="1.20.1270.180">
    <property type="match status" value="1"/>
</dbReference>
<feature type="transmembrane region" description="Helical" evidence="2">
    <location>
        <begin position="6"/>
        <end position="28"/>
    </location>
</feature>
<feature type="compositionally biased region" description="Low complexity" evidence="1">
    <location>
        <begin position="146"/>
        <end position="158"/>
    </location>
</feature>
<feature type="compositionally biased region" description="Low complexity" evidence="1">
    <location>
        <begin position="60"/>
        <end position="81"/>
    </location>
</feature>
<organism evidence="4">
    <name type="scientific">Enterocloster bolteae</name>
    <dbReference type="NCBI Taxonomy" id="208479"/>
    <lineage>
        <taxon>Bacteria</taxon>
        <taxon>Bacillati</taxon>
        <taxon>Bacillota</taxon>
        <taxon>Clostridia</taxon>
        <taxon>Lachnospirales</taxon>
        <taxon>Lachnospiraceae</taxon>
        <taxon>Enterocloster</taxon>
    </lineage>
</organism>
<keyword evidence="2" id="KW-0812">Transmembrane</keyword>
<keyword evidence="2" id="KW-1133">Transmembrane helix</keyword>
<feature type="region of interest" description="Disordered" evidence="1">
    <location>
        <begin position="56"/>
        <end position="105"/>
    </location>
</feature>